<gene>
    <name evidence="10" type="ORF">KI387_014254</name>
</gene>
<dbReference type="EMBL" id="JAHRHJ020000009">
    <property type="protein sequence ID" value="KAH9302671.1"/>
    <property type="molecule type" value="Genomic_DNA"/>
</dbReference>
<dbReference type="AlphaFoldDB" id="A0AA38CMY1"/>
<evidence type="ECO:0000256" key="4">
    <source>
        <dbReference type="ARBA" id="ARBA00022692"/>
    </source>
</evidence>
<keyword evidence="8" id="KW-0407">Ion channel</keyword>
<evidence type="ECO:0000256" key="3">
    <source>
        <dbReference type="ARBA" id="ARBA00022448"/>
    </source>
</evidence>
<evidence type="ECO:0000256" key="8">
    <source>
        <dbReference type="ARBA" id="ARBA00023303"/>
    </source>
</evidence>
<feature type="transmembrane region" description="Helical" evidence="9">
    <location>
        <begin position="89"/>
        <end position="108"/>
    </location>
</feature>
<dbReference type="GO" id="GO:0034220">
    <property type="term" value="P:monoatomic ion transmembrane transport"/>
    <property type="evidence" value="ECO:0007669"/>
    <property type="project" value="UniProtKB-KW"/>
</dbReference>
<comment type="subcellular location">
    <subcellularLocation>
        <location evidence="1">Membrane</location>
        <topology evidence="1">Multi-pass membrane protein</topology>
    </subcellularLocation>
</comment>
<sequence length="568" mass="63665">MASADLNGECRVNVTICDNPRNRKLLRKVGMNPTNVKSCTVALFGKIWRFGKEDPRRVVHSIKYGVALTLVSLLYLMNPFFTGIGDHTIWAILTVVVVFDFTVGGTLSKGLNRGLGTLVAGSVAMLVSYLSEHVGEPGEAIIIGFSVFVIGAAGSFIRFFPTIKKRYDYGVVISILTFNLITVSGYRVDNIFRMANERLSTIAIGCGVCLVISLFVYPIWAGEDLHNSTADKFEGLAQSLEGCIHEYFNEPTYGIDEDEIDTTSEDAIYEGYKSVLNSKATDESLATFASWEPMHGQFRYRHPWKQYVKIGAKLRHLAYSIVALHGCLRSEIQSQRCVRSVLKKPCMKVGEEAAKLLRDLSWSIKHMRRCDSETTMKHLQVALKDLQAGLDALPKLFMDSHAWHIQKIKENGKIDEEEEEPFKMNGAMRKVELRCSSAKVEGSQPAILFRRVVSLQEQYNGKGRIQTETQTKTEAHFCVNFSDSKARGHSVEYAEELQLATFAWLVVEIVVRIQHAVEAVDELAMAARFKPGFPRQGRPSKPLMKVSPRETLRSTRILEIHATPQCGE</sequence>
<evidence type="ECO:0000256" key="9">
    <source>
        <dbReference type="SAM" id="Phobius"/>
    </source>
</evidence>
<keyword evidence="6" id="KW-0406">Ion transport</keyword>
<keyword evidence="4 9" id="KW-0812">Transmembrane</keyword>
<protein>
    <recommendedName>
        <fullName evidence="12">Aluminum-activated malate transporter</fullName>
    </recommendedName>
</protein>
<dbReference type="OMA" id="VTCEKPK"/>
<comment type="caution">
    <text evidence="10">The sequence shown here is derived from an EMBL/GenBank/DDBJ whole genome shotgun (WGS) entry which is preliminary data.</text>
</comment>
<comment type="similarity">
    <text evidence="2">Belongs to the aromatic acid exporter (TC 2.A.85) family.</text>
</comment>
<dbReference type="InterPro" id="IPR020966">
    <property type="entry name" value="ALMT"/>
</dbReference>
<keyword evidence="5 9" id="KW-1133">Transmembrane helix</keyword>
<name>A0AA38CMY1_TAXCH</name>
<evidence type="ECO:0008006" key="12">
    <source>
        <dbReference type="Google" id="ProtNLM"/>
    </source>
</evidence>
<feature type="transmembrane region" description="Helical" evidence="9">
    <location>
        <begin position="199"/>
        <end position="220"/>
    </location>
</feature>
<dbReference type="GO" id="GO:0015743">
    <property type="term" value="P:malate transport"/>
    <property type="evidence" value="ECO:0007669"/>
    <property type="project" value="InterPro"/>
</dbReference>
<reference evidence="10 11" key="1">
    <citation type="journal article" date="2021" name="Nat. Plants">
        <title>The Taxus genome provides insights into paclitaxel biosynthesis.</title>
        <authorList>
            <person name="Xiong X."/>
            <person name="Gou J."/>
            <person name="Liao Q."/>
            <person name="Li Y."/>
            <person name="Zhou Q."/>
            <person name="Bi G."/>
            <person name="Li C."/>
            <person name="Du R."/>
            <person name="Wang X."/>
            <person name="Sun T."/>
            <person name="Guo L."/>
            <person name="Liang H."/>
            <person name="Lu P."/>
            <person name="Wu Y."/>
            <person name="Zhang Z."/>
            <person name="Ro D.K."/>
            <person name="Shang Y."/>
            <person name="Huang S."/>
            <person name="Yan J."/>
        </authorList>
    </citation>
    <scope>NUCLEOTIDE SEQUENCE [LARGE SCALE GENOMIC DNA]</scope>
    <source>
        <strain evidence="10">Ta-2019</strain>
    </source>
</reference>
<dbReference type="Proteomes" id="UP000824469">
    <property type="component" value="Unassembled WGS sequence"/>
</dbReference>
<accession>A0AA38CMY1</accession>
<feature type="transmembrane region" description="Helical" evidence="9">
    <location>
        <begin position="58"/>
        <end position="77"/>
    </location>
</feature>
<evidence type="ECO:0000256" key="6">
    <source>
        <dbReference type="ARBA" id="ARBA00023065"/>
    </source>
</evidence>
<evidence type="ECO:0000256" key="7">
    <source>
        <dbReference type="ARBA" id="ARBA00023136"/>
    </source>
</evidence>
<dbReference type="GO" id="GO:0016020">
    <property type="term" value="C:membrane"/>
    <property type="evidence" value="ECO:0007669"/>
    <property type="project" value="UniProtKB-SubCell"/>
</dbReference>
<feature type="transmembrane region" description="Helical" evidence="9">
    <location>
        <begin position="115"/>
        <end position="134"/>
    </location>
</feature>
<keyword evidence="11" id="KW-1185">Reference proteome</keyword>
<feature type="transmembrane region" description="Helical" evidence="9">
    <location>
        <begin position="140"/>
        <end position="160"/>
    </location>
</feature>
<keyword evidence="3" id="KW-0813">Transport</keyword>
<evidence type="ECO:0000256" key="1">
    <source>
        <dbReference type="ARBA" id="ARBA00004141"/>
    </source>
</evidence>
<dbReference type="PANTHER" id="PTHR31086">
    <property type="entry name" value="ALUMINUM-ACTIVATED MALATE TRANSPORTER 10"/>
    <property type="match status" value="1"/>
</dbReference>
<keyword evidence="7 9" id="KW-0472">Membrane</keyword>
<evidence type="ECO:0000256" key="2">
    <source>
        <dbReference type="ARBA" id="ARBA00007079"/>
    </source>
</evidence>
<evidence type="ECO:0000313" key="10">
    <source>
        <dbReference type="EMBL" id="KAH9302671.1"/>
    </source>
</evidence>
<organism evidence="10 11">
    <name type="scientific">Taxus chinensis</name>
    <name type="common">Chinese yew</name>
    <name type="synonym">Taxus wallichiana var. chinensis</name>
    <dbReference type="NCBI Taxonomy" id="29808"/>
    <lineage>
        <taxon>Eukaryota</taxon>
        <taxon>Viridiplantae</taxon>
        <taxon>Streptophyta</taxon>
        <taxon>Embryophyta</taxon>
        <taxon>Tracheophyta</taxon>
        <taxon>Spermatophyta</taxon>
        <taxon>Pinopsida</taxon>
        <taxon>Pinidae</taxon>
        <taxon>Conifers II</taxon>
        <taxon>Cupressales</taxon>
        <taxon>Taxaceae</taxon>
        <taxon>Taxus</taxon>
    </lineage>
</organism>
<evidence type="ECO:0000256" key="5">
    <source>
        <dbReference type="ARBA" id="ARBA00022989"/>
    </source>
</evidence>
<evidence type="ECO:0000313" key="11">
    <source>
        <dbReference type="Proteomes" id="UP000824469"/>
    </source>
</evidence>
<dbReference type="Pfam" id="PF11744">
    <property type="entry name" value="ALMT"/>
    <property type="match status" value="1"/>
</dbReference>
<proteinExistence type="inferred from homology"/>